<name>A0AB34VAR5_9GAMM</name>
<comment type="caution">
    <text evidence="1">The sequence shown here is derived from an EMBL/GenBank/DDBJ whole genome shotgun (WGS) entry which is preliminary data.</text>
</comment>
<gene>
    <name evidence="1" type="ORF">RSA13_21995</name>
</gene>
<dbReference type="AlphaFoldDB" id="A0AB34VAR5"/>
<dbReference type="RefSeq" id="WP_058709201.1">
    <property type="nucleotide sequence ID" value="NZ_LDSI01000042.1"/>
</dbReference>
<dbReference type="Proteomes" id="UP000072520">
    <property type="component" value="Unassembled WGS sequence"/>
</dbReference>
<dbReference type="PANTHER" id="PTHR34413">
    <property type="entry name" value="PROPHAGE TAIL FIBER ASSEMBLY PROTEIN HOMOLOG TFAE-RELATED-RELATED"/>
    <property type="match status" value="1"/>
</dbReference>
<proteinExistence type="predicted"/>
<sequence>MLRAQLDKNLIAINYGEISVYNYDGVSREYLSTITETLAKGVGLPANSCVDAPLEKKEGMKVCRTKDLSAWEYISDHRGETVYNTETGESFIITELGDYPTNTTSKVPASEYCKWDGENWVEDFSLKHEADKKIAEKHREDILNSIDKTISDWKIELLLGDISDNDKAKLSAWMAYKSAVKAVDVSTAPEVNWPKKPE</sequence>
<accession>A0AB34VAR5</accession>
<evidence type="ECO:0000313" key="1">
    <source>
        <dbReference type="EMBL" id="KTS92828.1"/>
    </source>
</evidence>
<dbReference type="InterPro" id="IPR051220">
    <property type="entry name" value="TFA_Chaperone"/>
</dbReference>
<dbReference type="Pfam" id="PF02413">
    <property type="entry name" value="Caudo_TAP"/>
    <property type="match status" value="1"/>
</dbReference>
<dbReference type="InterPro" id="IPR003458">
    <property type="entry name" value="Phage_T4_Gp38_tail_assem"/>
</dbReference>
<evidence type="ECO:0000313" key="2">
    <source>
        <dbReference type="Proteomes" id="UP000072520"/>
    </source>
</evidence>
<dbReference type="PANTHER" id="PTHR34413:SF2">
    <property type="entry name" value="PROPHAGE TAIL FIBER ASSEMBLY PROTEIN HOMOLOG TFAE-RELATED"/>
    <property type="match status" value="1"/>
</dbReference>
<reference evidence="1 2" key="1">
    <citation type="journal article" date="2016" name="Front. Microbiol.">
        <title>Genomic Resource of Rice Seed Associated Bacteria.</title>
        <authorList>
            <person name="Midha S."/>
            <person name="Bansal K."/>
            <person name="Sharma S."/>
            <person name="Kumar N."/>
            <person name="Patil P.P."/>
            <person name="Chaudhry V."/>
            <person name="Patil P.B."/>
        </authorList>
    </citation>
    <scope>NUCLEOTIDE SEQUENCE [LARGE SCALE GENOMIC DNA]</scope>
    <source>
        <strain evidence="1 2">RSA13</strain>
    </source>
</reference>
<dbReference type="EMBL" id="LDSI01000042">
    <property type="protein sequence ID" value="KTS92828.1"/>
    <property type="molecule type" value="Genomic_DNA"/>
</dbReference>
<organism evidence="1 2">
    <name type="scientific">Pantoea stewartii</name>
    <dbReference type="NCBI Taxonomy" id="66269"/>
    <lineage>
        <taxon>Bacteria</taxon>
        <taxon>Pseudomonadati</taxon>
        <taxon>Pseudomonadota</taxon>
        <taxon>Gammaproteobacteria</taxon>
        <taxon>Enterobacterales</taxon>
        <taxon>Erwiniaceae</taxon>
        <taxon>Pantoea</taxon>
    </lineage>
</organism>
<protein>
    <submittedName>
        <fullName evidence="1">Tail assembly protein</fullName>
    </submittedName>
</protein>